<reference evidence="3" key="1">
    <citation type="submission" date="2021-02" db="EMBL/GenBank/DDBJ databases">
        <title>Skermanella TT6 skin isolate.</title>
        <authorList>
            <person name="Lee K."/>
            <person name="Ganzorig M."/>
        </authorList>
    </citation>
    <scope>NUCLEOTIDE SEQUENCE</scope>
    <source>
        <strain evidence="3">TT6</strain>
    </source>
</reference>
<organism evidence="3 4">
    <name type="scientific">Skermanella cutis</name>
    <dbReference type="NCBI Taxonomy" id="2775420"/>
    <lineage>
        <taxon>Bacteria</taxon>
        <taxon>Pseudomonadati</taxon>
        <taxon>Pseudomonadota</taxon>
        <taxon>Alphaproteobacteria</taxon>
        <taxon>Rhodospirillales</taxon>
        <taxon>Azospirillaceae</taxon>
        <taxon>Skermanella</taxon>
    </lineage>
</organism>
<dbReference type="Proteomes" id="UP000595197">
    <property type="component" value="Chromosome"/>
</dbReference>
<feature type="signal peptide" evidence="1">
    <location>
        <begin position="1"/>
        <end position="29"/>
    </location>
</feature>
<dbReference type="RefSeq" id="WP_201073548.1">
    <property type="nucleotide sequence ID" value="NZ_CP067420.1"/>
</dbReference>
<gene>
    <name evidence="3" type="ORF">IGS68_21190</name>
</gene>
<evidence type="ECO:0000259" key="2">
    <source>
        <dbReference type="Pfam" id="PF14326"/>
    </source>
</evidence>
<dbReference type="EMBL" id="CP067420">
    <property type="protein sequence ID" value="QQP88527.1"/>
    <property type="molecule type" value="Genomic_DNA"/>
</dbReference>
<name>A0ABX7B2H2_9PROT</name>
<dbReference type="InterPro" id="IPR025493">
    <property type="entry name" value="DUF4384"/>
</dbReference>
<evidence type="ECO:0000313" key="3">
    <source>
        <dbReference type="EMBL" id="QQP88527.1"/>
    </source>
</evidence>
<evidence type="ECO:0000256" key="1">
    <source>
        <dbReference type="SAM" id="SignalP"/>
    </source>
</evidence>
<keyword evidence="4" id="KW-1185">Reference proteome</keyword>
<evidence type="ECO:0000313" key="4">
    <source>
        <dbReference type="Proteomes" id="UP000595197"/>
    </source>
</evidence>
<dbReference type="Pfam" id="PF14326">
    <property type="entry name" value="DUF4384"/>
    <property type="match status" value="1"/>
</dbReference>
<feature type="domain" description="DUF4384" evidence="2">
    <location>
        <begin position="264"/>
        <end position="342"/>
    </location>
</feature>
<keyword evidence="1" id="KW-0732">Signal</keyword>
<protein>
    <submittedName>
        <fullName evidence="3">DUF4384 domain-containing protein</fullName>
    </submittedName>
</protein>
<feature type="chain" id="PRO_5047387987" evidence="1">
    <location>
        <begin position="30"/>
        <end position="388"/>
    </location>
</feature>
<sequence>MLIRHPRTRRPPGWLALAFSLCAAGTAAADQAIVVSATVPGFTVGQVVEDGAPVLLPEGTNALFLFASGRTITVKGPYDGPLDRLSGGAPVQGRLSGLFGGDRFAQNDLGAARSVDPAPVGQAGGLAPIDLSLPGTWCAAAGQPPELRKPADPAFERAILHAADGAETVISWPDGAEVQPWPARAPLADGARMLAMSGDRTRSNALVLRLIEDREAAAGDVGALAVALVRAGCNRQAEHVLTAMGEALAPLDLYLSSDRGLYPTYRRGDQIRLVLQTNRDAHLYCYLRLRNGLIPIFPSYQSDGSLVKGHTPLTFPGDRMPLPLSASELGGDGEVRCFSAEQELPSSLSAEAQAFRPMDGDAVERLEATLDGLKRTRLVVAQIVLRVE</sequence>
<accession>A0ABX7B2H2</accession>
<proteinExistence type="predicted"/>